<evidence type="ECO:0000256" key="7">
    <source>
        <dbReference type="ARBA" id="ARBA00023065"/>
    </source>
</evidence>
<feature type="domain" description="TonB-dependent receptor-like beta-barrel" evidence="13">
    <location>
        <begin position="332"/>
        <end position="765"/>
    </location>
</feature>
<dbReference type="SUPFAM" id="SSF56935">
    <property type="entry name" value="Porins"/>
    <property type="match status" value="1"/>
</dbReference>
<keyword evidence="8 12" id="KW-0798">TonB box</keyword>
<evidence type="ECO:0000256" key="12">
    <source>
        <dbReference type="RuleBase" id="RU003357"/>
    </source>
</evidence>
<accession>A0A248JUS3</accession>
<evidence type="ECO:0000256" key="10">
    <source>
        <dbReference type="ARBA" id="ARBA00023237"/>
    </source>
</evidence>
<organism evidence="15 16">
    <name type="scientific">Nitrospirillum viridazoti CBAmc</name>
    <dbReference type="NCBI Taxonomy" id="1441467"/>
    <lineage>
        <taxon>Bacteria</taxon>
        <taxon>Pseudomonadati</taxon>
        <taxon>Pseudomonadota</taxon>
        <taxon>Alphaproteobacteria</taxon>
        <taxon>Rhodospirillales</taxon>
        <taxon>Azospirillaceae</taxon>
        <taxon>Nitrospirillum</taxon>
        <taxon>Nitrospirillum viridazoti</taxon>
    </lineage>
</organism>
<dbReference type="InterPro" id="IPR012910">
    <property type="entry name" value="Plug_dom"/>
</dbReference>
<name>A0A248JUS3_9PROT</name>
<keyword evidence="15" id="KW-0675">Receptor</keyword>
<evidence type="ECO:0000256" key="11">
    <source>
        <dbReference type="PROSITE-ProRule" id="PRU01360"/>
    </source>
</evidence>
<keyword evidence="10 11" id="KW-0998">Cell outer membrane</keyword>
<dbReference type="InterPro" id="IPR039426">
    <property type="entry name" value="TonB-dep_rcpt-like"/>
</dbReference>
<keyword evidence="16" id="KW-1185">Reference proteome</keyword>
<reference evidence="15 16" key="1">
    <citation type="submission" date="2017-06" db="EMBL/GenBank/DDBJ databases">
        <title>Complete genome sequence of Nitrospirillum amazonense strain CBAmC, an endophytic nitrogen-fixing and plant growth-promoting bacterium, isolated from sugarcane.</title>
        <authorList>
            <person name="Schwab S."/>
            <person name="dos Santos Teixeira K.R."/>
            <person name="Simoes Araujo J.L."/>
            <person name="Soares Vidal M."/>
            <person name="Borges de Freitas H.R."/>
            <person name="Rivello Crivelaro A.L."/>
            <person name="Bueno de Camargo Nunes A."/>
            <person name="dos Santos C.M."/>
            <person name="Palmeira da Silva Rosa D."/>
            <person name="da Silva Padilha D."/>
            <person name="da Silva E."/>
            <person name="Araujo Terra L."/>
            <person name="Soares Mendes V."/>
            <person name="Farinelli L."/>
            <person name="Magalhaes Cruz L."/>
            <person name="Baldani J.I."/>
        </authorList>
    </citation>
    <scope>NUCLEOTIDE SEQUENCE [LARGE SCALE GENOMIC DNA]</scope>
    <source>
        <strain evidence="15 16">CBAmC</strain>
    </source>
</reference>
<dbReference type="PANTHER" id="PTHR32552">
    <property type="entry name" value="FERRICHROME IRON RECEPTOR-RELATED"/>
    <property type="match status" value="1"/>
</dbReference>
<comment type="subcellular location">
    <subcellularLocation>
        <location evidence="1 11">Cell outer membrane</location>
        <topology evidence="1 11">Multi-pass membrane protein</topology>
    </subcellularLocation>
</comment>
<keyword evidence="9 11" id="KW-0472">Membrane</keyword>
<evidence type="ECO:0000256" key="1">
    <source>
        <dbReference type="ARBA" id="ARBA00004571"/>
    </source>
</evidence>
<dbReference type="PANTHER" id="PTHR32552:SF81">
    <property type="entry name" value="TONB-DEPENDENT OUTER MEMBRANE RECEPTOR"/>
    <property type="match status" value="1"/>
</dbReference>
<keyword evidence="4" id="KW-0410">Iron transport</keyword>
<evidence type="ECO:0000256" key="6">
    <source>
        <dbReference type="ARBA" id="ARBA00023004"/>
    </source>
</evidence>
<keyword evidence="7" id="KW-0406">Ion transport</keyword>
<dbReference type="Pfam" id="PF07715">
    <property type="entry name" value="Plug"/>
    <property type="match status" value="1"/>
</dbReference>
<dbReference type="AlphaFoldDB" id="A0A248JUS3"/>
<keyword evidence="2 11" id="KW-0813">Transport</keyword>
<dbReference type="GO" id="GO:0009279">
    <property type="term" value="C:cell outer membrane"/>
    <property type="evidence" value="ECO:0007669"/>
    <property type="project" value="UniProtKB-SubCell"/>
</dbReference>
<evidence type="ECO:0000259" key="14">
    <source>
        <dbReference type="Pfam" id="PF07715"/>
    </source>
</evidence>
<feature type="domain" description="TonB-dependent receptor plug" evidence="14">
    <location>
        <begin position="76"/>
        <end position="184"/>
    </location>
</feature>
<dbReference type="PROSITE" id="PS52016">
    <property type="entry name" value="TONB_DEPENDENT_REC_3"/>
    <property type="match status" value="1"/>
</dbReference>
<gene>
    <name evidence="15" type="ORF">Y958_15015</name>
</gene>
<dbReference type="KEGG" id="nao:Y958_15015"/>
<dbReference type="Proteomes" id="UP000197153">
    <property type="component" value="Chromosome 2"/>
</dbReference>
<evidence type="ECO:0000256" key="5">
    <source>
        <dbReference type="ARBA" id="ARBA00022692"/>
    </source>
</evidence>
<comment type="similarity">
    <text evidence="11 12">Belongs to the TonB-dependent receptor family.</text>
</comment>
<keyword evidence="5 11" id="KW-0812">Transmembrane</keyword>
<dbReference type="Pfam" id="PF00593">
    <property type="entry name" value="TonB_dep_Rec_b-barrel"/>
    <property type="match status" value="1"/>
</dbReference>
<protein>
    <submittedName>
        <fullName evidence="15">TonB-dependent receptor</fullName>
    </submittedName>
</protein>
<evidence type="ECO:0000256" key="9">
    <source>
        <dbReference type="ARBA" id="ARBA00023136"/>
    </source>
</evidence>
<dbReference type="EMBL" id="CP022111">
    <property type="protein sequence ID" value="ASG22270.1"/>
    <property type="molecule type" value="Genomic_DNA"/>
</dbReference>
<evidence type="ECO:0000259" key="13">
    <source>
        <dbReference type="Pfam" id="PF00593"/>
    </source>
</evidence>
<dbReference type="Gene3D" id="2.40.170.20">
    <property type="entry name" value="TonB-dependent receptor, beta-barrel domain"/>
    <property type="match status" value="1"/>
</dbReference>
<evidence type="ECO:0000256" key="8">
    <source>
        <dbReference type="ARBA" id="ARBA00023077"/>
    </source>
</evidence>
<evidence type="ECO:0000256" key="3">
    <source>
        <dbReference type="ARBA" id="ARBA00022452"/>
    </source>
</evidence>
<dbReference type="InterPro" id="IPR036942">
    <property type="entry name" value="Beta-barrel_TonB_sf"/>
</dbReference>
<evidence type="ECO:0000313" key="15">
    <source>
        <dbReference type="EMBL" id="ASG22270.1"/>
    </source>
</evidence>
<keyword evidence="6" id="KW-0408">Iron</keyword>
<dbReference type="InterPro" id="IPR000531">
    <property type="entry name" value="Beta-barrel_TonB"/>
</dbReference>
<evidence type="ECO:0000313" key="16">
    <source>
        <dbReference type="Proteomes" id="UP000197153"/>
    </source>
</evidence>
<evidence type="ECO:0000256" key="4">
    <source>
        <dbReference type="ARBA" id="ARBA00022496"/>
    </source>
</evidence>
<sequence length="800" mass="86497">MAAVKACREQMNGKIRETEMKRKRYAYAALGLSCSLVLGASAPSRAAEPSAAPAAGASDDVLQDIVVTAQRRAQSLQDVPVSVSAFAGDDLKSRGVTSIDQIGGMIPNVQIHNDKGGGAPTWVIRGVALFDFNANNNPATAIYIDDVYQSSAVMGGGALYDLERVEVLKGPQGGLYGRNTTGGAVQVLSKPAKLGATDGYASVDYGKWNEYRVEGAQSIPVTDTLALRVAAVQEGGDGWQKTLAGNTRWGAPDRTSARLQALLQPSERFTAQLKLFGSRDQSQTTLATSNAAYDATGGFCGAVAGGGNGNASCLNFAQFNNLITGTTGALSSASQSNDGRVVISSPINRLDNHEWGATLTLDYDFDAARLTSISAADYFHYGQVYDYDATNLRLGDQAERATIRNLSQELRLTSTGDSRFKWLAGAVYAQTGFQEYRTFDMRDNVAVVSASFTPLGVPQQDGVLAVQYRQQTRHASVYGQADYALTDRLNLSASLRYATEETDFRNGKDFFPLAGITLLDNLNSTYRLHDHVSGKVSADYHLTDTVLLYASAARGYKSGGVFGGFPQEPGDVTPYKEEIVWAYETGVKSTWLDHRLQVNLAGFHYDHNNLQALTTLPSVLTPGQFIFRLTNVGKATHDGIELETTLKPLPGLTLQASGAYVDAEVTQSNDVLYSFDNQALPWQGRRIDYSPRWTGSFSVRYDHAVTADLVGTAQLDFDVRSAQVIGSTLVDGAMRNIGGYGLLNGRLTLASDHEGWSVSLWGKNLLNRHYFTDRSNDGLGSYYSVYGRPVSYGLNLTKTW</sequence>
<proteinExistence type="inferred from homology"/>
<evidence type="ECO:0000256" key="2">
    <source>
        <dbReference type="ARBA" id="ARBA00022448"/>
    </source>
</evidence>
<dbReference type="GO" id="GO:0006826">
    <property type="term" value="P:iron ion transport"/>
    <property type="evidence" value="ECO:0007669"/>
    <property type="project" value="UniProtKB-KW"/>
</dbReference>
<keyword evidence="3 11" id="KW-1134">Transmembrane beta strand</keyword>